<keyword evidence="1" id="KW-0614">Plasmid</keyword>
<organism evidence="1">
    <name type="scientific">Escherichia coli O169:H41</name>
    <dbReference type="NCBI Taxonomy" id="1446701"/>
    <lineage>
        <taxon>Bacteria</taxon>
        <taxon>Pseudomonadati</taxon>
        <taxon>Pseudomonadota</taxon>
        <taxon>Gammaproteobacteria</taxon>
        <taxon>Enterobacterales</taxon>
        <taxon>Enterobacteriaceae</taxon>
        <taxon>Escherichia</taxon>
    </lineage>
</organism>
<proteinExistence type="predicted"/>
<dbReference type="AlphaFoldDB" id="A0A0S3PNM7"/>
<reference evidence="1" key="1">
    <citation type="journal article" date="2015" name="Virulence">
        <title>Characterization of unstable pEntYN10 from enterotoxigenic Escherichia coli (ETEC) O169:H41.</title>
        <authorList>
            <person name="Ban E."/>
            <person name="Yoshida Y."/>
            <person name="Wakushima M."/>
            <person name="Wajima T."/>
            <person name="Hamabata T."/>
            <person name="Ichikawa N."/>
            <person name="Abe H."/>
            <person name="Horiguchi Y."/>
            <person name="Hara-Kudo Y."/>
            <person name="Kage-Nakadai E."/>
            <person name="Yamamoto T."/>
            <person name="Wada T."/>
            <person name="Nishikawa Y."/>
        </authorList>
    </citation>
    <scope>NUCLEOTIDE SEQUENCE</scope>
    <source>
        <strain evidence="1">O169:H41</strain>
        <plasmid evidence="1">pEntYN10</plasmid>
    </source>
</reference>
<accession>A0A0S3PNM7</accession>
<sequence length="120" mass="14371">MINLVKKGANLIILPDIPSVYGKENYGSVREACLLKRKAWLHDGWEYIAKRSGANVYFIASYFDFNYNNYVWLYGFIHKENNKDLYLTMQAFLNEFLKKHPESWYYLPVLESYFHNKLKK</sequence>
<protein>
    <submittedName>
        <fullName evidence="1">Uncharacterized protein</fullName>
    </submittedName>
</protein>
<name>A0A0S3PNM7_ECOLX</name>
<evidence type="ECO:0000313" key="1">
    <source>
        <dbReference type="EMBL" id="BAT57194.1"/>
    </source>
</evidence>
<geneLocation type="plasmid" evidence="1">
    <name>pEntYN10</name>
</geneLocation>
<dbReference type="EMBL" id="AP014654">
    <property type="protein sequence ID" value="BAT57194.1"/>
    <property type="molecule type" value="Genomic_DNA"/>
</dbReference>